<dbReference type="Proteomes" id="UP001365619">
    <property type="component" value="Unassembled WGS sequence"/>
</dbReference>
<dbReference type="InterPro" id="IPR043504">
    <property type="entry name" value="Peptidase_S1_PA_chymotrypsin"/>
</dbReference>
<keyword evidence="3" id="KW-1185">Reference proteome</keyword>
<protein>
    <submittedName>
        <fullName evidence="2">Serine protease</fullName>
    </submittedName>
</protein>
<evidence type="ECO:0000313" key="3">
    <source>
        <dbReference type="Proteomes" id="UP001365619"/>
    </source>
</evidence>
<dbReference type="Pfam" id="PF13365">
    <property type="entry name" value="Trypsin_2"/>
    <property type="match status" value="1"/>
</dbReference>
<evidence type="ECO:0000313" key="2">
    <source>
        <dbReference type="EMBL" id="MEI5927286.1"/>
    </source>
</evidence>
<sequence length="294" mass="34016">MLKQKIEISNVALMYFTVRIQSGGRVGTGFFFDFSKKQDGSLIFLVTNKHVIAGSDRISFTIHTKECVHEGEYDELEDNIYEVDRPFLEESWGEYLTAIFHPNEKIDLAFIPVMELLREIKQTEAIPCIHVLYFEYIPTDEELLTMGPMEEVAMIGYPAGLIDEENNFPIFRRGYTATHPYFPYDGKEEFLIDVPTVKGSSGSPVLGIRKVYKWDDDEKSVTCEERYQLLGVIYSGYFDKISIESQADEENEVNQSTFEISKHLGVAIHAKQLFEGQEYIYEWYYNTRAGYLQD</sequence>
<dbReference type="EMBL" id="JBBAGW010000001">
    <property type="protein sequence ID" value="MEI5927286.1"/>
    <property type="molecule type" value="Genomic_DNA"/>
</dbReference>
<comment type="caution">
    <text evidence="2">The sequence shown here is derived from an EMBL/GenBank/DDBJ whole genome shotgun (WGS) entry which is preliminary data.</text>
</comment>
<dbReference type="GO" id="GO:0006508">
    <property type="term" value="P:proteolysis"/>
    <property type="evidence" value="ECO:0007669"/>
    <property type="project" value="UniProtKB-KW"/>
</dbReference>
<reference evidence="2 3" key="1">
    <citation type="submission" date="2024-03" db="EMBL/GenBank/DDBJ databases">
        <title>A Rare Waterborne Outbreak of Bacillus cereus in China: Epidemiologic Survey, Genomic Insights and Virulence Characteristics.</title>
        <authorList>
            <person name="Wang S."/>
        </authorList>
    </citation>
    <scope>NUCLEOTIDE SEQUENCE [LARGE SCALE GENOMIC DNA]</scope>
    <source>
        <strain evidence="2 3">BC008</strain>
    </source>
</reference>
<dbReference type="GeneID" id="300960185"/>
<name>A0ABU8HKD6_9BACI</name>
<dbReference type="GO" id="GO:0008233">
    <property type="term" value="F:peptidase activity"/>
    <property type="evidence" value="ECO:0007669"/>
    <property type="project" value="UniProtKB-KW"/>
</dbReference>
<accession>A0ABU8HKD6</accession>
<gene>
    <name evidence="2" type="ORF">WBS43_00965</name>
</gene>
<keyword evidence="2" id="KW-0645">Protease</keyword>
<keyword evidence="1" id="KW-0378">Hydrolase</keyword>
<dbReference type="SUPFAM" id="SSF50494">
    <property type="entry name" value="Trypsin-like serine proteases"/>
    <property type="match status" value="1"/>
</dbReference>
<organism evidence="2 3">
    <name type="scientific">Bacillus luti</name>
    <dbReference type="NCBI Taxonomy" id="2026191"/>
    <lineage>
        <taxon>Bacteria</taxon>
        <taxon>Bacillati</taxon>
        <taxon>Bacillota</taxon>
        <taxon>Bacilli</taxon>
        <taxon>Bacillales</taxon>
        <taxon>Bacillaceae</taxon>
        <taxon>Bacillus</taxon>
        <taxon>Bacillus cereus group</taxon>
    </lineage>
</organism>
<dbReference type="RefSeq" id="WP_167520156.1">
    <property type="nucleotide sequence ID" value="NZ_CP040336.1"/>
</dbReference>
<dbReference type="Gene3D" id="2.40.10.10">
    <property type="entry name" value="Trypsin-like serine proteases"/>
    <property type="match status" value="2"/>
</dbReference>
<dbReference type="InterPro" id="IPR009003">
    <property type="entry name" value="Peptidase_S1_PA"/>
</dbReference>
<keyword evidence="1" id="KW-0720">Serine protease</keyword>
<evidence type="ECO:0000256" key="1">
    <source>
        <dbReference type="ARBA" id="ARBA00022825"/>
    </source>
</evidence>
<proteinExistence type="predicted"/>